<dbReference type="InterPro" id="IPR011050">
    <property type="entry name" value="Pectin_lyase_fold/virulence"/>
</dbReference>
<comment type="caution">
    <text evidence="3">The sequence shown here is derived from an EMBL/GenBank/DDBJ whole genome shotgun (WGS) entry which is preliminary data.</text>
</comment>
<evidence type="ECO:0000256" key="2">
    <source>
        <dbReference type="SAM" id="Phobius"/>
    </source>
</evidence>
<keyword evidence="2" id="KW-0812">Transmembrane</keyword>
<dbReference type="PANTHER" id="PTHR11319">
    <property type="entry name" value="G PROTEIN-COUPLED RECEPTOR-RELATED"/>
    <property type="match status" value="1"/>
</dbReference>
<keyword evidence="4" id="KW-1185">Reference proteome</keyword>
<dbReference type="SUPFAM" id="SSF57184">
    <property type="entry name" value="Growth factor receptor domain"/>
    <property type="match status" value="1"/>
</dbReference>
<evidence type="ECO:0000313" key="4">
    <source>
        <dbReference type="Proteomes" id="UP001295684"/>
    </source>
</evidence>
<feature type="compositionally biased region" description="Basic and acidic residues" evidence="1">
    <location>
        <begin position="2170"/>
        <end position="2181"/>
    </location>
</feature>
<feature type="compositionally biased region" description="Basic residues" evidence="1">
    <location>
        <begin position="2142"/>
        <end position="2153"/>
    </location>
</feature>
<dbReference type="InterPro" id="IPR009030">
    <property type="entry name" value="Growth_fac_rcpt_cys_sf"/>
</dbReference>
<feature type="transmembrane region" description="Helical" evidence="2">
    <location>
        <begin position="1910"/>
        <end position="1929"/>
    </location>
</feature>
<reference evidence="3" key="1">
    <citation type="submission" date="2023-07" db="EMBL/GenBank/DDBJ databases">
        <authorList>
            <consortium name="AG Swart"/>
            <person name="Singh M."/>
            <person name="Singh A."/>
            <person name="Seah K."/>
            <person name="Emmerich C."/>
        </authorList>
    </citation>
    <scope>NUCLEOTIDE SEQUENCE</scope>
    <source>
        <strain evidence="3">DP1</strain>
    </source>
</reference>
<protein>
    <submittedName>
        <fullName evidence="3">Uncharacterized protein</fullName>
    </submittedName>
</protein>
<feature type="transmembrane region" description="Helical" evidence="2">
    <location>
        <begin position="1748"/>
        <end position="1772"/>
    </location>
</feature>
<feature type="transmembrane region" description="Helical" evidence="2">
    <location>
        <begin position="1609"/>
        <end position="1629"/>
    </location>
</feature>
<organism evidence="3 4">
    <name type="scientific">Euplotes crassus</name>
    <dbReference type="NCBI Taxonomy" id="5936"/>
    <lineage>
        <taxon>Eukaryota</taxon>
        <taxon>Sar</taxon>
        <taxon>Alveolata</taxon>
        <taxon>Ciliophora</taxon>
        <taxon>Intramacronucleata</taxon>
        <taxon>Spirotrichea</taxon>
        <taxon>Hypotrichia</taxon>
        <taxon>Euplotida</taxon>
        <taxon>Euplotidae</taxon>
        <taxon>Moneuplotes</taxon>
    </lineage>
</organism>
<keyword evidence="2" id="KW-0472">Membrane</keyword>
<evidence type="ECO:0000256" key="1">
    <source>
        <dbReference type="SAM" id="MobiDB-lite"/>
    </source>
</evidence>
<dbReference type="PANTHER" id="PTHR11319:SF35">
    <property type="entry name" value="OUTER MEMBRANE PROTEIN PMPC-RELATED"/>
    <property type="match status" value="1"/>
</dbReference>
<name>A0AAD1UM86_EUPCR</name>
<keyword evidence="2" id="KW-1133">Transmembrane helix</keyword>
<feature type="transmembrane region" description="Helical" evidence="2">
    <location>
        <begin position="1935"/>
        <end position="1961"/>
    </location>
</feature>
<dbReference type="EMBL" id="CAMPGE010011538">
    <property type="protein sequence ID" value="CAI2370366.1"/>
    <property type="molecule type" value="Genomic_DNA"/>
</dbReference>
<dbReference type="Proteomes" id="UP001295684">
    <property type="component" value="Unassembled WGS sequence"/>
</dbReference>
<proteinExistence type="predicted"/>
<evidence type="ECO:0000313" key="3">
    <source>
        <dbReference type="EMBL" id="CAI2370366.1"/>
    </source>
</evidence>
<feature type="transmembrane region" description="Helical" evidence="2">
    <location>
        <begin position="1708"/>
        <end position="1736"/>
    </location>
</feature>
<feature type="transmembrane region" description="Helical" evidence="2">
    <location>
        <begin position="1641"/>
        <end position="1661"/>
    </location>
</feature>
<dbReference type="SUPFAM" id="SSF51126">
    <property type="entry name" value="Pectin lyase-like"/>
    <property type="match status" value="1"/>
</dbReference>
<feature type="transmembrane region" description="Helical" evidence="2">
    <location>
        <begin position="1869"/>
        <end position="1890"/>
    </location>
</feature>
<sequence>MWEFEFFVCIFCVLRKDKEAYRPAKLIFIRNFRIFLLNRVYFRYRYSKPWILLKRNICKWFVLVALLLLICRSSAESICNTDEFEDQGICIRCQGSCAACDDYSSCYKNGAIKCKENFTPNSTTGFCDWIDCPDGTYYSEPIKGCARCEGSCNSLCGYQSHCYDCPTGEFLNLDNLSCITECNSTTQVQITDPQLSSIPLCRTPTYYVNPLSMSNAELGTQAHPYKEFESVIVEIMNYINHEGKNITIYVMEKSTIFANSPTHIINATNVHIESYSEVRVNPEKAKLVIVQTSSKIIPYSMSNKFNILVDKEQRRQTRIYGRGFPEEELFYLVVNNACFNPYLTGLTFKNFRVSSDYLDLRPEHTFMEPLRVDDKEVALIDCDIRMGGTLILADTTPFNWIMRDVIIDISTLWRLSRLTLFCGDTGTTLDTKIYFKNVTMYTSDAKPILVQRQQTFIQNYFPHDFVMEDVTIDTYVGYNFESSHSFTYISDEKCNNDLRPAYYNFTNFHLTTTRLEKTLTDKVETNNFIVEQYSESNRSVEFHLTNFTCSNDIQKTYACMQFTAGERGDIFITDFHGVNNEGYLGLLIANSVTFTNMDLNEVSLSSPKIFDIQCYSSFTVNGLVMNNSLISTENTYSAIKVKLLKPGEISINGLKIVNSEVVQAQAVFYATSQSGGSLTINSPQFQNMTLSEEASILSYGILDKVLINGLQTNLVVTKSGDLEVNSCITHYYDSNLAAPNIEQVISNITMEQSSVSMIVISKPDYDTASTSSLLVSNVTYQNTVSSAGVDIVKIYRMASTGTYEIIFEDMTFKNLTFQRNTKLFHLMQQLNTPVDIRNIQVSNVVYAGITVLAYDTNNVGNFTQVNIQNISVTDVDTNLRSFINIYEGANVNVSDSTFQRISNLDSGAVMSAGFQKAIARFYNTSFFNNTSVEGGVFTSQSQSIIECHQCMIYSNFAISSGVIKINSDGIFKFYNSEIYENKAMVASVAELFSTQTQSIVSNCTIRSNQILSSVEVLIQRFVFDSFREYLLDHEYLLEHSENQYCFKIVQGELIMTENVQIYDQDKLIQSTNGVITFENVQIRDTICSLNIFSLSESRGFMYNITISNITKEVDTPTEIIYVSNSLLFESNSTYGDSTVAYLTAILAVVNEKILNIRNVALSDDDLILIAQSSFEQTYADSGSTYISSIRESTFVNITTDSSKSILSFVKSSFSEITDNLFRDNGIQVLNFQNSVLKTIQNVSVSNSYYCANFLKTTVQSLTNSTFTQCGGTGKLSGGAIDIEKSNLTISHTSFIGNKAISGAAISVICDVDNQCSNSFINLTFDDNTAVKQGGSIYYNFNRPFMTQLTFNNNAAQYGTNIASYAVRIVKKGTLVNKISLTDVASGLKHDESLNFDLVDIDNQIMNLQESSVKVVPIQSNTSIEGTVETKFSNGSASFDNLIFKASTGAQGVQFRVTSKAIDSTILAQVLDNSMGEYDNIIHTNFRYCMSGEIENQSKQCEQCPALTYSLGWNSTQCTDCMEHAQCLGEDHINVDSGYWRYTENSTEIIECPNTDACEGGYLADSEFPTECAPGYAGILCGECLIHENVKYQPLSDFRCTKCPNATYNAIRIFFVALVAFLFLSLLIYVNLRKRRENQHSILFRIMTNHMHLISAAMSFNMKIPSSFDSLFSRVNRVSSPNESFFSFDCFIKDYEIKLFAPSNSLFKLFLFLFLPVFLIGVIIIGLFIVNLVLYLFKKHKMFDQKRAIVVSMICIIFLFHPTLTLESLSVFLCNQIDADEYRMTMHLEYRCYSLDHLKWSAFVGMPILLLWVIASPILALMILTRHRKNLEDWSIKKYMLIIYQGFKPEVYYWEFVNILRKVLIVSTDIFLSIAPNNYSLVCAIVILIFLWRIQIRLQPYKLKDNNELELYGTIAVMITFFCGFIFAKGEDAVTGFYILSTIIIFVCNGIFFLKWLFLMLIEVKWKNQHFQRTLEIFAILLLKEKNWRKERFKVEETPMLKKTPVKEATKKPKKGKKRRRQFKKILKNGVKNAKNNKLNAKLYKIKALDNQFSSMRDNLITDWYCTAKLLANSIIRGKSCQITCTSKGHLSTNHCDEPCRRKEFNTPEFIKNYNERKIDQREEESKDTSMQEVFGFTTENRKNRRKRKKKYHRRNDSGHDQEEDEEEKEEQFRVWKRERRS</sequence>
<gene>
    <name evidence="3" type="ORF">ECRASSUSDP1_LOCUS11677</name>
</gene>
<feature type="region of interest" description="Disordered" evidence="1">
    <location>
        <begin position="2116"/>
        <end position="2181"/>
    </location>
</feature>
<feature type="compositionally biased region" description="Basic and acidic residues" evidence="1">
    <location>
        <begin position="2116"/>
        <end position="2129"/>
    </location>
</feature>
<accession>A0AAD1UM86</accession>
<feature type="transmembrane region" description="Helical" evidence="2">
    <location>
        <begin position="1799"/>
        <end position="1823"/>
    </location>
</feature>